<accession>A0ABU2LNZ8</accession>
<feature type="region of interest" description="Disordered" evidence="1">
    <location>
        <begin position="1"/>
        <end position="46"/>
    </location>
</feature>
<dbReference type="SUPFAM" id="SSF110849">
    <property type="entry name" value="ParB/Sulfiredoxin"/>
    <property type="match status" value="1"/>
</dbReference>
<evidence type="ECO:0000313" key="4">
    <source>
        <dbReference type="Proteomes" id="UP001183420"/>
    </source>
</evidence>
<sequence>MGSTTTQKKSPGGAADDRRPAKKSAVPRTAARRRATAKVTSEAAAVAPQPVRRDVGRLEYLDPHELVIDPFNHRKKRRSGDDTAPDRKLVASVKAMGVQVPLLVRPQADGATLGVIWGQRRLGAALLAAAEAKAKKQPYALVPCLVREDLAGADDEALVASMVENVHRAAASERDDVEALTQLALMELDDGKRERHAKALGYRSAEIRMANRAAKLSDKDLSSVIAATFDLVEAADYAEVSDVPGALDALSRAKELDREQGKRRGHWAHALQRLRQAKADAAKRAAAENGQPVDRAAEAAKRRRTIAYNKAWRAAREVRFAFITELCGRKTASDTAWTVVLSLITGVGYGYSRFTGRHRTDLTARFLGVPDPQAERGSSDPFGPLIARTGKARRWRLLLAHTAAAIESEVLHDHAWRSPGGELRPWLRFLAAEGYTLSDIEREMCGMSETAPAEASTEEATAAGS</sequence>
<organism evidence="3 4">
    <name type="scientific">Streptomyces millisiae</name>
    <dbReference type="NCBI Taxonomy" id="3075542"/>
    <lineage>
        <taxon>Bacteria</taxon>
        <taxon>Bacillati</taxon>
        <taxon>Actinomycetota</taxon>
        <taxon>Actinomycetes</taxon>
        <taxon>Kitasatosporales</taxon>
        <taxon>Streptomycetaceae</taxon>
        <taxon>Streptomyces</taxon>
    </lineage>
</organism>
<evidence type="ECO:0000313" key="3">
    <source>
        <dbReference type="EMBL" id="MDT0319320.1"/>
    </source>
</evidence>
<feature type="domain" description="ParB-like N-terminal" evidence="2">
    <location>
        <begin position="59"/>
        <end position="166"/>
    </location>
</feature>
<comment type="caution">
    <text evidence="3">The sequence shown here is derived from an EMBL/GenBank/DDBJ whole genome shotgun (WGS) entry which is preliminary data.</text>
</comment>
<dbReference type="SMART" id="SM00470">
    <property type="entry name" value="ParB"/>
    <property type="match status" value="1"/>
</dbReference>
<evidence type="ECO:0000256" key="1">
    <source>
        <dbReference type="SAM" id="MobiDB-lite"/>
    </source>
</evidence>
<dbReference type="InterPro" id="IPR003115">
    <property type="entry name" value="ParB_N"/>
</dbReference>
<keyword evidence="4" id="KW-1185">Reference proteome</keyword>
<dbReference type="InterPro" id="IPR050336">
    <property type="entry name" value="Chromosome_partition/occlusion"/>
</dbReference>
<dbReference type="PANTHER" id="PTHR33375:SF1">
    <property type="entry name" value="CHROMOSOME-PARTITIONING PROTEIN PARB-RELATED"/>
    <property type="match status" value="1"/>
</dbReference>
<dbReference type="PANTHER" id="PTHR33375">
    <property type="entry name" value="CHROMOSOME-PARTITIONING PROTEIN PARB-RELATED"/>
    <property type="match status" value="1"/>
</dbReference>
<reference evidence="4" key="1">
    <citation type="submission" date="2023-07" db="EMBL/GenBank/DDBJ databases">
        <title>30 novel species of actinomycetes from the DSMZ collection.</title>
        <authorList>
            <person name="Nouioui I."/>
        </authorList>
    </citation>
    <scope>NUCLEOTIDE SEQUENCE [LARGE SCALE GENOMIC DNA]</scope>
    <source>
        <strain evidence="4">DSM 44918</strain>
    </source>
</reference>
<dbReference type="Gene3D" id="3.90.1530.30">
    <property type="match status" value="1"/>
</dbReference>
<dbReference type="InterPro" id="IPR036086">
    <property type="entry name" value="ParB/Sulfiredoxin_sf"/>
</dbReference>
<name>A0ABU2LNZ8_9ACTN</name>
<dbReference type="Proteomes" id="UP001183420">
    <property type="component" value="Unassembled WGS sequence"/>
</dbReference>
<dbReference type="RefSeq" id="WP_311598558.1">
    <property type="nucleotide sequence ID" value="NZ_JAVREM010000012.1"/>
</dbReference>
<proteinExistence type="predicted"/>
<protein>
    <submittedName>
        <fullName evidence="3">ParB N-terminal domain-containing protein</fullName>
    </submittedName>
</protein>
<gene>
    <name evidence="3" type="ORF">RNC47_13325</name>
</gene>
<dbReference type="EMBL" id="JAVREM010000012">
    <property type="protein sequence ID" value="MDT0319320.1"/>
    <property type="molecule type" value="Genomic_DNA"/>
</dbReference>
<evidence type="ECO:0000259" key="2">
    <source>
        <dbReference type="SMART" id="SM00470"/>
    </source>
</evidence>